<keyword evidence="2" id="KW-1185">Reference proteome</keyword>
<comment type="caution">
    <text evidence="1">The sequence shown here is derived from an EMBL/GenBank/DDBJ whole genome shotgun (WGS) entry which is preliminary data.</text>
</comment>
<sequence length="25" mass="2908">MFGLISSINVAEDNCRPKMWKILEL</sequence>
<dbReference type="AlphaFoldDB" id="A0AAN8TMN2"/>
<evidence type="ECO:0000313" key="1">
    <source>
        <dbReference type="EMBL" id="KAK6786576.1"/>
    </source>
</evidence>
<evidence type="ECO:0000313" key="2">
    <source>
        <dbReference type="Proteomes" id="UP001371456"/>
    </source>
</evidence>
<protein>
    <submittedName>
        <fullName evidence="1">Uncharacterized protein</fullName>
    </submittedName>
</protein>
<dbReference type="EMBL" id="JBANQN010000006">
    <property type="protein sequence ID" value="KAK6786576.1"/>
    <property type="molecule type" value="Genomic_DNA"/>
</dbReference>
<dbReference type="Proteomes" id="UP001371456">
    <property type="component" value="Unassembled WGS sequence"/>
</dbReference>
<gene>
    <name evidence="1" type="ORF">RDI58_015101</name>
</gene>
<name>A0AAN8TMN2_SOLBU</name>
<reference evidence="1 2" key="1">
    <citation type="submission" date="2024-02" db="EMBL/GenBank/DDBJ databases">
        <title>de novo genome assembly of Solanum bulbocastanum strain 11H21.</title>
        <authorList>
            <person name="Hosaka A.J."/>
        </authorList>
    </citation>
    <scope>NUCLEOTIDE SEQUENCE [LARGE SCALE GENOMIC DNA]</scope>
    <source>
        <tissue evidence="1">Young leaves</tissue>
    </source>
</reference>
<organism evidence="1 2">
    <name type="scientific">Solanum bulbocastanum</name>
    <name type="common">Wild potato</name>
    <dbReference type="NCBI Taxonomy" id="147425"/>
    <lineage>
        <taxon>Eukaryota</taxon>
        <taxon>Viridiplantae</taxon>
        <taxon>Streptophyta</taxon>
        <taxon>Embryophyta</taxon>
        <taxon>Tracheophyta</taxon>
        <taxon>Spermatophyta</taxon>
        <taxon>Magnoliopsida</taxon>
        <taxon>eudicotyledons</taxon>
        <taxon>Gunneridae</taxon>
        <taxon>Pentapetalae</taxon>
        <taxon>asterids</taxon>
        <taxon>lamiids</taxon>
        <taxon>Solanales</taxon>
        <taxon>Solanaceae</taxon>
        <taxon>Solanoideae</taxon>
        <taxon>Solaneae</taxon>
        <taxon>Solanum</taxon>
    </lineage>
</organism>
<proteinExistence type="predicted"/>
<accession>A0AAN8TMN2</accession>